<feature type="compositionally biased region" description="Low complexity" evidence="1">
    <location>
        <begin position="15"/>
        <end position="79"/>
    </location>
</feature>
<feature type="region of interest" description="Disordered" evidence="1">
    <location>
        <begin position="114"/>
        <end position="159"/>
    </location>
</feature>
<feature type="region of interest" description="Disordered" evidence="1">
    <location>
        <begin position="1"/>
        <end position="94"/>
    </location>
</feature>
<keyword evidence="3" id="KW-1185">Reference proteome</keyword>
<evidence type="ECO:0008006" key="4">
    <source>
        <dbReference type="Google" id="ProtNLM"/>
    </source>
</evidence>
<feature type="region of interest" description="Disordered" evidence="1">
    <location>
        <begin position="193"/>
        <end position="276"/>
    </location>
</feature>
<sequence>MGFLDRLFGRKDQQDQQQPQQGYQAPQPGYQQPPGGQPQQAYPQQPYQPGSAQDGPAPAQQPAAAQQPPPGSADADQQAIQRYEYLLRTAPPEQIERAHEEAFAQLTPAQRAQVLNKLAQEAPQEAPRDDSPQSLARSATRIEMQRPGTLQRAFGRPGLGGRAGGAGLSMGGMLLTSVAGAFIGTAIAQELFDNDSGDAGQDQSDSGQDQSDSGQDQSDSADTGQDSGDTGGTDAGDTSATDAGFADSGSGGGFDGGGFDGGGFDGGDFGGGFGDF</sequence>
<reference evidence="2 3" key="1">
    <citation type="submission" date="2023-03" db="EMBL/GenBank/DDBJ databases">
        <title>YIM 133296 draft genome.</title>
        <authorList>
            <person name="Xiong L."/>
        </authorList>
    </citation>
    <scope>NUCLEOTIDE SEQUENCE [LARGE SCALE GENOMIC DNA]</scope>
    <source>
        <strain evidence="2 3">YIM 133296</strain>
    </source>
</reference>
<feature type="compositionally biased region" description="Gly residues" evidence="1">
    <location>
        <begin position="249"/>
        <end position="276"/>
    </location>
</feature>
<organism evidence="2 3">
    <name type="scientific">Luteipulveratus flavus</name>
    <dbReference type="NCBI Taxonomy" id="3031728"/>
    <lineage>
        <taxon>Bacteria</taxon>
        <taxon>Bacillati</taxon>
        <taxon>Actinomycetota</taxon>
        <taxon>Actinomycetes</taxon>
        <taxon>Micrococcales</taxon>
        <taxon>Dermacoccaceae</taxon>
        <taxon>Luteipulveratus</taxon>
    </lineage>
</organism>
<name>A0ABT6C864_9MICO</name>
<dbReference type="Proteomes" id="UP001528912">
    <property type="component" value="Unassembled WGS sequence"/>
</dbReference>
<dbReference type="RefSeq" id="WP_277192450.1">
    <property type="nucleotide sequence ID" value="NZ_JAROAV010000031.1"/>
</dbReference>
<evidence type="ECO:0000256" key="1">
    <source>
        <dbReference type="SAM" id="MobiDB-lite"/>
    </source>
</evidence>
<accession>A0ABT6C864</accession>
<protein>
    <recommendedName>
        <fullName evidence="4">DUF2076 domain-containing protein</fullName>
    </recommendedName>
</protein>
<evidence type="ECO:0000313" key="2">
    <source>
        <dbReference type="EMBL" id="MDF8265124.1"/>
    </source>
</evidence>
<gene>
    <name evidence="2" type="ORF">P4R38_12785</name>
</gene>
<evidence type="ECO:0000313" key="3">
    <source>
        <dbReference type="Proteomes" id="UP001528912"/>
    </source>
</evidence>
<feature type="compositionally biased region" description="Low complexity" evidence="1">
    <location>
        <begin position="197"/>
        <end position="228"/>
    </location>
</feature>
<proteinExistence type="predicted"/>
<dbReference type="EMBL" id="JAROAV010000031">
    <property type="protein sequence ID" value="MDF8265124.1"/>
    <property type="molecule type" value="Genomic_DNA"/>
</dbReference>
<comment type="caution">
    <text evidence="2">The sequence shown here is derived from an EMBL/GenBank/DDBJ whole genome shotgun (WGS) entry which is preliminary data.</text>
</comment>
<feature type="compositionally biased region" description="Low complexity" evidence="1">
    <location>
        <begin position="235"/>
        <end position="248"/>
    </location>
</feature>